<dbReference type="InParanoid" id="C5KQN1"/>
<sequence>ASTAAVTDEVAVTTAPPVTGEVTISTAAGEAPGRDKDDSDATTKVATEAATVTTTIGAPVEPTTTITSPFPVSTAAVTDEVAVTTAPPVTGEVTITTAAGEAPGRDKDDSDATTQVATEVATVTTTIGAPVEPTTTTITSSFPVSTAAVTDEVAVTTAPPVTGEVTISTAAGEAPGRDKDDSDATTKVATEAATVTTTIGAPVEPTTITSPFLVSTAAVTDETVDTTAAPMTGGVTITTAAGEVPGRDKDDADATTPIATETATVATTISASVEPTTIMTSPQPV</sequence>
<dbReference type="AlphaFoldDB" id="C5KQN1"/>
<reference evidence="2 3" key="1">
    <citation type="submission" date="2008-07" db="EMBL/GenBank/DDBJ databases">
        <authorList>
            <person name="El-Sayed N."/>
            <person name="Caler E."/>
            <person name="Inman J."/>
            <person name="Amedeo P."/>
            <person name="Hass B."/>
            <person name="Wortman J."/>
        </authorList>
    </citation>
    <scope>NUCLEOTIDE SEQUENCE [LARGE SCALE GENOMIC DNA]</scope>
    <source>
        <strain evidence="3">ATCC 50983 / TXsc</strain>
    </source>
</reference>
<gene>
    <name evidence="2" type="ORF">Pmar_PMAR026176</name>
</gene>
<protein>
    <submittedName>
        <fullName evidence="2">Facilitator of iron transport 1, putative</fullName>
    </submittedName>
</protein>
<feature type="region of interest" description="Disordered" evidence="1">
    <location>
        <begin position="241"/>
        <end position="261"/>
    </location>
</feature>
<name>C5KQN1_PERM5</name>
<feature type="compositionally biased region" description="Basic and acidic residues" evidence="1">
    <location>
        <begin position="32"/>
        <end position="41"/>
    </location>
</feature>
<dbReference type="Proteomes" id="UP000007800">
    <property type="component" value="Unassembled WGS sequence"/>
</dbReference>
<feature type="non-terminal residue" evidence="2">
    <location>
        <position position="1"/>
    </location>
</feature>
<dbReference type="EMBL" id="GG675491">
    <property type="protein sequence ID" value="EER13212.1"/>
    <property type="molecule type" value="Genomic_DNA"/>
</dbReference>
<evidence type="ECO:0000256" key="1">
    <source>
        <dbReference type="SAM" id="MobiDB-lite"/>
    </source>
</evidence>
<feature type="compositionally biased region" description="Low complexity" evidence="1">
    <location>
        <begin position="1"/>
        <end position="23"/>
    </location>
</feature>
<feature type="non-terminal residue" evidence="2">
    <location>
        <position position="285"/>
    </location>
</feature>
<evidence type="ECO:0000313" key="2">
    <source>
        <dbReference type="EMBL" id="EER13212.1"/>
    </source>
</evidence>
<dbReference type="RefSeq" id="XP_002781417.1">
    <property type="nucleotide sequence ID" value="XM_002781371.1"/>
</dbReference>
<proteinExistence type="predicted"/>
<feature type="region of interest" description="Disordered" evidence="1">
    <location>
        <begin position="1"/>
        <end position="44"/>
    </location>
</feature>
<accession>C5KQN1</accession>
<keyword evidence="3" id="KW-1185">Reference proteome</keyword>
<organism evidence="3">
    <name type="scientific">Perkinsus marinus (strain ATCC 50983 / TXsc)</name>
    <dbReference type="NCBI Taxonomy" id="423536"/>
    <lineage>
        <taxon>Eukaryota</taxon>
        <taxon>Sar</taxon>
        <taxon>Alveolata</taxon>
        <taxon>Perkinsozoa</taxon>
        <taxon>Perkinsea</taxon>
        <taxon>Perkinsida</taxon>
        <taxon>Perkinsidae</taxon>
        <taxon>Perkinsus</taxon>
    </lineage>
</organism>
<evidence type="ECO:0000313" key="3">
    <source>
        <dbReference type="Proteomes" id="UP000007800"/>
    </source>
</evidence>
<dbReference type="GeneID" id="9056996"/>